<reference evidence="1 2" key="1">
    <citation type="journal article" date="2011" name="J. Bacteriol.">
        <title>Genome Sequence of the Probiotic Strain Bifidobacterium animalis subsp. lactis CNCM I-2494.</title>
        <authorList>
            <person name="Chervaux C."/>
            <person name="Grimaldi C."/>
            <person name="Bolotin A."/>
            <person name="Quinquis B."/>
            <person name="Legrain-Raspaud S."/>
            <person name="van Hylckama Vlieg J.E."/>
            <person name="Denariaz G."/>
            <person name="Smokvina T."/>
        </authorList>
    </citation>
    <scope>NUCLEOTIDE SEQUENCE [LARGE SCALE GENOMIC DNA]</scope>
    <source>
        <strain evidence="1 2">CNCM I-2494</strain>
    </source>
</reference>
<protein>
    <submittedName>
        <fullName evidence="1">Uncharacterized protein</fullName>
    </submittedName>
</protein>
<evidence type="ECO:0000313" key="1">
    <source>
        <dbReference type="EMBL" id="AEK30579.1"/>
    </source>
</evidence>
<dbReference type="EMBL" id="CP002915">
    <property type="protein sequence ID" value="AEK30579.1"/>
    <property type="molecule type" value="Genomic_DNA"/>
</dbReference>
<organism evidence="1 2">
    <name type="scientific">Bifidobacterium animalis subsp. lactis CNCM I-2494</name>
    <dbReference type="NCBI Taxonomy" id="1042403"/>
    <lineage>
        <taxon>Bacteria</taxon>
        <taxon>Bacillati</taxon>
        <taxon>Actinomycetota</taxon>
        <taxon>Actinomycetes</taxon>
        <taxon>Bifidobacteriales</taxon>
        <taxon>Bifidobacteriaceae</taxon>
        <taxon>Bifidobacterium</taxon>
    </lineage>
</organism>
<dbReference type="AlphaFoldDB" id="A0A806FK66"/>
<sequence>MSSHGDDHAVVSPLLFCSIVHDNRANVMPNGDKCHHSYKNGDSWHRVGRCLFGNMEA</sequence>
<evidence type="ECO:0000313" key="2">
    <source>
        <dbReference type="Proteomes" id="UP000008394"/>
    </source>
</evidence>
<name>A0A806FK66_BIFAN</name>
<gene>
    <name evidence="1" type="ORF">BALAC2494_01807</name>
</gene>
<dbReference type="Proteomes" id="UP000008394">
    <property type="component" value="Chromosome"/>
</dbReference>
<accession>A0A806FK66</accession>
<proteinExistence type="predicted"/>
<dbReference type="KEGG" id="bnm:BALAC2494_01807"/>